<reference evidence="1 2" key="1">
    <citation type="submission" date="2016-04" db="EMBL/GenBank/DDBJ databases">
        <title>Genome analyses suggest a sexual origin of heterokaryosis in a supposedly ancient asexual fungus.</title>
        <authorList>
            <person name="Ropars J."/>
            <person name="Sedzielewska K."/>
            <person name="Noel J."/>
            <person name="Charron P."/>
            <person name="Farinelli L."/>
            <person name="Marton T."/>
            <person name="Kruger M."/>
            <person name="Pelin A."/>
            <person name="Brachmann A."/>
            <person name="Corradi N."/>
        </authorList>
    </citation>
    <scope>NUCLEOTIDE SEQUENCE [LARGE SCALE GENOMIC DNA]</scope>
    <source>
        <strain evidence="1 2">C2</strain>
    </source>
</reference>
<organism evidence="1 2">
    <name type="scientific">Rhizophagus irregularis</name>
    <dbReference type="NCBI Taxonomy" id="588596"/>
    <lineage>
        <taxon>Eukaryota</taxon>
        <taxon>Fungi</taxon>
        <taxon>Fungi incertae sedis</taxon>
        <taxon>Mucoromycota</taxon>
        <taxon>Glomeromycotina</taxon>
        <taxon>Glomeromycetes</taxon>
        <taxon>Glomerales</taxon>
        <taxon>Glomeraceae</taxon>
        <taxon>Rhizophagus</taxon>
    </lineage>
</organism>
<feature type="non-terminal residue" evidence="1">
    <location>
        <position position="106"/>
    </location>
</feature>
<proteinExistence type="predicted"/>
<reference evidence="1 2" key="2">
    <citation type="submission" date="2017-10" db="EMBL/GenBank/DDBJ databases">
        <title>Extensive intraspecific genome diversity in a model arbuscular mycorrhizal fungus.</title>
        <authorList>
            <person name="Chen E.C.H."/>
            <person name="Morin E."/>
            <person name="Baudet D."/>
            <person name="Noel J."/>
            <person name="Ndikumana S."/>
            <person name="Charron P."/>
            <person name="St-Onge C."/>
            <person name="Giorgi J."/>
            <person name="Grigoriev I.V."/>
            <person name="Roux C."/>
            <person name="Martin F.M."/>
            <person name="Corradi N."/>
        </authorList>
    </citation>
    <scope>NUCLEOTIDE SEQUENCE [LARGE SCALE GENOMIC DNA]</scope>
    <source>
        <strain evidence="1 2">C2</strain>
    </source>
</reference>
<comment type="caution">
    <text evidence="1">The sequence shown here is derived from an EMBL/GenBank/DDBJ whole genome shotgun (WGS) entry which is preliminary data.</text>
</comment>
<accession>A0A2N1MWA6</accession>
<gene>
    <name evidence="1" type="ORF">RhiirC2_754285</name>
</gene>
<name>A0A2N1MWA6_9GLOM</name>
<dbReference type="Proteomes" id="UP000233469">
    <property type="component" value="Unassembled WGS sequence"/>
</dbReference>
<evidence type="ECO:0000313" key="2">
    <source>
        <dbReference type="Proteomes" id="UP000233469"/>
    </source>
</evidence>
<dbReference type="AlphaFoldDB" id="A0A2N1MWA6"/>
<sequence>MHKIASDLYRLKTMYQQSLEQQQFSSTDPLISNLETRKYFFTILEREMNTMNKMLNNGRNNLIFEQNPGAKNFNVISDKLYYEELARRVDAERIYDPPGELSKNGK</sequence>
<protein>
    <submittedName>
        <fullName evidence="1">Uncharacterized protein</fullName>
    </submittedName>
</protein>
<evidence type="ECO:0000313" key="1">
    <source>
        <dbReference type="EMBL" id="PKK65944.1"/>
    </source>
</evidence>
<dbReference type="EMBL" id="LLXL01001170">
    <property type="protein sequence ID" value="PKK65944.1"/>
    <property type="molecule type" value="Genomic_DNA"/>
</dbReference>